<evidence type="ECO:0000313" key="3">
    <source>
        <dbReference type="Proteomes" id="UP000284168"/>
    </source>
</evidence>
<evidence type="ECO:0000259" key="1">
    <source>
        <dbReference type="Pfam" id="PF13175"/>
    </source>
</evidence>
<dbReference type="SUPFAM" id="SSF52540">
    <property type="entry name" value="P-loop containing nucleoside triphosphate hydrolases"/>
    <property type="match status" value="1"/>
</dbReference>
<reference evidence="2 3" key="1">
    <citation type="submission" date="2016-10" db="EMBL/GenBank/DDBJ databases">
        <title>Comparative genome analysis of multiple Pseudomonas spp. focuses on biocontrol and plant growth promoting traits.</title>
        <authorList>
            <person name="Tao X.-Y."/>
            <person name="Taylor C.G."/>
        </authorList>
    </citation>
    <scope>NUCLEOTIDE SEQUENCE [LARGE SCALE GENOMIC DNA]</scope>
    <source>
        <strain evidence="2 3">48C10</strain>
    </source>
</reference>
<dbReference type="Gene3D" id="3.40.50.300">
    <property type="entry name" value="P-loop containing nucleotide triphosphate hydrolases"/>
    <property type="match status" value="1"/>
</dbReference>
<evidence type="ECO:0000313" key="2">
    <source>
        <dbReference type="EMBL" id="RON26568.1"/>
    </source>
</evidence>
<dbReference type="Pfam" id="PF13175">
    <property type="entry name" value="AAA_15"/>
    <property type="match status" value="1"/>
</dbReference>
<protein>
    <recommendedName>
        <fullName evidence="1">Endonuclease GajA/Old nuclease/RecF-like AAA domain-containing protein</fullName>
    </recommendedName>
</protein>
<organism evidence="2 3">
    <name type="scientific">Pseudomonas lini</name>
    <dbReference type="NCBI Taxonomy" id="163011"/>
    <lineage>
        <taxon>Bacteria</taxon>
        <taxon>Pseudomonadati</taxon>
        <taxon>Pseudomonadota</taxon>
        <taxon>Gammaproteobacteria</taxon>
        <taxon>Pseudomonadales</taxon>
        <taxon>Pseudomonadaceae</taxon>
        <taxon>Pseudomonas</taxon>
    </lineage>
</organism>
<accession>A0A423IM93</accession>
<sequence length="463" mass="52709">MNDNIFSYNGIPLIIPEEYDERTNSFTILVGNNGVGKSRLLSSLSNSLIEHTNPSFGIEYESIYDSGYLSTLPKVIAVSTSPFDAFKLPRTGERRGAIKSNYRYIGMRGPGQFSTGSISLISSAASGLLEKLKTKHGFDRLDNVFKVLGFDPTLEFIFKPMFKERWGDADHTPTFVDDLLFEDGSKIYNIQDRLGITIDPKLHNTVADLPEFAIEEISEALDLFSTFYLERSHFILTVFRDYSWEYQFNNHYHNNSNLLTATRLLLNYGLVRLMDLKLSKPSNRDLSMRRASSGEQCMLVIMLGIAGHITDHSKIFIDEPEISLHPQWQEKFMSLLIEVFSSYRGCNFFIATHSPQIISKLNAHNCFVTSLTKRSIFSASEFRERSADFQLAEIFDAPGTMNEYLIRIAFKLMSKLKTTKSLSSDDIVNLEKLLYFGDKLDPHDPLLQLITSVFEMSEHYAAD</sequence>
<dbReference type="Proteomes" id="UP000284168">
    <property type="component" value="Unassembled WGS sequence"/>
</dbReference>
<dbReference type="PANTHER" id="PTHR43581">
    <property type="entry name" value="ATP/GTP PHOSPHATASE"/>
    <property type="match status" value="1"/>
</dbReference>
<name>A0A423IM93_9PSED</name>
<comment type="caution">
    <text evidence="2">The sequence shown here is derived from an EMBL/GenBank/DDBJ whole genome shotgun (WGS) entry which is preliminary data.</text>
</comment>
<dbReference type="EMBL" id="MOBN01000025">
    <property type="protein sequence ID" value="RON26568.1"/>
    <property type="molecule type" value="Genomic_DNA"/>
</dbReference>
<feature type="domain" description="Endonuclease GajA/Old nuclease/RecF-like AAA" evidence="1">
    <location>
        <begin position="249"/>
        <end position="358"/>
    </location>
</feature>
<dbReference type="InterPro" id="IPR027417">
    <property type="entry name" value="P-loop_NTPase"/>
</dbReference>
<dbReference type="AlphaFoldDB" id="A0A423IM93"/>
<dbReference type="InterPro" id="IPR041685">
    <property type="entry name" value="AAA_GajA/Old/RecF-like"/>
</dbReference>
<dbReference type="RefSeq" id="WP_261984247.1">
    <property type="nucleotide sequence ID" value="NZ_MOBN01000025.1"/>
</dbReference>
<gene>
    <name evidence="2" type="ORF">BK663_14455</name>
</gene>
<proteinExistence type="predicted"/>
<dbReference type="PANTHER" id="PTHR43581:SF2">
    <property type="entry name" value="EXCINUCLEASE ATPASE SUBUNIT"/>
    <property type="match status" value="1"/>
</dbReference>
<dbReference type="InterPro" id="IPR051396">
    <property type="entry name" value="Bact_Antivir_Def_Nuclease"/>
</dbReference>